<dbReference type="Proteomes" id="UP000287166">
    <property type="component" value="Unassembled WGS sequence"/>
</dbReference>
<name>A0A401H002_9APHY</name>
<comment type="caution">
    <text evidence="1">The sequence shown here is derived from an EMBL/GenBank/DDBJ whole genome shotgun (WGS) entry which is preliminary data.</text>
</comment>
<sequence>MSSSDIYIDLFLKLGYGYPLWCPSSDVHIGDVGFMSKGGFYRLFNAFEDKDHPLNKRNTLNEFTPFSYDTSKLRKRAIPEDHLCSRGTKISPVADLPGTYRVECPRNEKGAFLFFKDAVCEEILPHQELTKYIQANWKSWLHSESDPGVFESKDLIFVRGHIKTSDWAVGTFAGVYSSVAVVQEKSGKDSSAYVVTNGSNTYEFRYGPTNRTASIVETDSGGPIRRDQCLFMRCCVIKRKLGVLWHEVAMVPNGRLRLLSPQEQKRYDADEIELNEIPAYGSTVNLLSNMG</sequence>
<dbReference type="RefSeq" id="XP_027618622.1">
    <property type="nucleotide sequence ID" value="XM_027762821.1"/>
</dbReference>
<keyword evidence="2" id="KW-1185">Reference proteome</keyword>
<dbReference type="GeneID" id="38784626"/>
<proteinExistence type="predicted"/>
<organism evidence="1 2">
    <name type="scientific">Sparassis crispa</name>
    <dbReference type="NCBI Taxonomy" id="139825"/>
    <lineage>
        <taxon>Eukaryota</taxon>
        <taxon>Fungi</taxon>
        <taxon>Dikarya</taxon>
        <taxon>Basidiomycota</taxon>
        <taxon>Agaricomycotina</taxon>
        <taxon>Agaricomycetes</taxon>
        <taxon>Polyporales</taxon>
        <taxon>Sparassidaceae</taxon>
        <taxon>Sparassis</taxon>
    </lineage>
</organism>
<protein>
    <submittedName>
        <fullName evidence="1">Uncharacterized protein</fullName>
    </submittedName>
</protein>
<dbReference type="InParanoid" id="A0A401H002"/>
<reference evidence="1 2" key="1">
    <citation type="journal article" date="2018" name="Sci. Rep.">
        <title>Genome sequence of the cauliflower mushroom Sparassis crispa (Hanabiratake) and its association with beneficial usage.</title>
        <authorList>
            <person name="Kiyama R."/>
            <person name="Furutani Y."/>
            <person name="Kawaguchi K."/>
            <person name="Nakanishi T."/>
        </authorList>
    </citation>
    <scope>NUCLEOTIDE SEQUENCE [LARGE SCALE GENOMIC DNA]</scope>
</reference>
<dbReference type="OrthoDB" id="3222453at2759"/>
<gene>
    <name evidence="1" type="ORF">SCP_1103860</name>
</gene>
<dbReference type="AlphaFoldDB" id="A0A401H002"/>
<evidence type="ECO:0000313" key="2">
    <source>
        <dbReference type="Proteomes" id="UP000287166"/>
    </source>
</evidence>
<evidence type="ECO:0000313" key="1">
    <source>
        <dbReference type="EMBL" id="GBE87709.1"/>
    </source>
</evidence>
<dbReference type="STRING" id="139825.A0A401H002"/>
<dbReference type="EMBL" id="BFAD01000011">
    <property type="protein sequence ID" value="GBE87709.1"/>
    <property type="molecule type" value="Genomic_DNA"/>
</dbReference>
<accession>A0A401H002</accession>